<feature type="compositionally biased region" description="Low complexity" evidence="1">
    <location>
        <begin position="47"/>
        <end position="63"/>
    </location>
</feature>
<evidence type="ECO:0000313" key="2">
    <source>
        <dbReference type="EMBL" id="KAG0286680.1"/>
    </source>
</evidence>
<feature type="compositionally biased region" description="Low complexity" evidence="1">
    <location>
        <begin position="571"/>
        <end position="584"/>
    </location>
</feature>
<feature type="compositionally biased region" description="Polar residues" evidence="1">
    <location>
        <begin position="180"/>
        <end position="190"/>
    </location>
</feature>
<feature type="compositionally biased region" description="Acidic residues" evidence="1">
    <location>
        <begin position="149"/>
        <end position="160"/>
    </location>
</feature>
<feature type="region of interest" description="Disordered" evidence="1">
    <location>
        <begin position="571"/>
        <end position="660"/>
    </location>
</feature>
<name>A0ABQ7JX40_9FUNG</name>
<dbReference type="EMBL" id="JAAAIM010000553">
    <property type="protein sequence ID" value="KAG0286680.1"/>
    <property type="molecule type" value="Genomic_DNA"/>
</dbReference>
<organism evidence="2 3">
    <name type="scientific">Linnemannia gamsii</name>
    <dbReference type="NCBI Taxonomy" id="64522"/>
    <lineage>
        <taxon>Eukaryota</taxon>
        <taxon>Fungi</taxon>
        <taxon>Fungi incertae sedis</taxon>
        <taxon>Mucoromycota</taxon>
        <taxon>Mortierellomycotina</taxon>
        <taxon>Mortierellomycetes</taxon>
        <taxon>Mortierellales</taxon>
        <taxon>Mortierellaceae</taxon>
        <taxon>Linnemannia</taxon>
    </lineage>
</organism>
<accession>A0ABQ7JX40</accession>
<feature type="compositionally biased region" description="Basic and acidic residues" evidence="1">
    <location>
        <begin position="462"/>
        <end position="471"/>
    </location>
</feature>
<evidence type="ECO:0000256" key="1">
    <source>
        <dbReference type="SAM" id="MobiDB-lite"/>
    </source>
</evidence>
<comment type="caution">
    <text evidence="2">The sequence shown here is derived from an EMBL/GenBank/DDBJ whole genome shotgun (WGS) entry which is preliminary data.</text>
</comment>
<feature type="compositionally biased region" description="Acidic residues" evidence="1">
    <location>
        <begin position="279"/>
        <end position="321"/>
    </location>
</feature>
<feature type="compositionally biased region" description="Basic and acidic residues" evidence="1">
    <location>
        <begin position="226"/>
        <end position="249"/>
    </location>
</feature>
<feature type="compositionally biased region" description="Gly residues" evidence="1">
    <location>
        <begin position="161"/>
        <end position="172"/>
    </location>
</feature>
<proteinExistence type="predicted"/>
<reference evidence="2 3" key="1">
    <citation type="journal article" date="2020" name="Fungal Divers.">
        <title>Resolving the Mortierellaceae phylogeny through synthesis of multi-gene phylogenetics and phylogenomics.</title>
        <authorList>
            <person name="Vandepol N."/>
            <person name="Liber J."/>
            <person name="Desiro A."/>
            <person name="Na H."/>
            <person name="Kennedy M."/>
            <person name="Barry K."/>
            <person name="Grigoriev I.V."/>
            <person name="Miller A.N."/>
            <person name="O'Donnell K."/>
            <person name="Stajich J.E."/>
            <person name="Bonito G."/>
        </authorList>
    </citation>
    <scope>NUCLEOTIDE SEQUENCE [LARGE SCALE GENOMIC DNA]</scope>
    <source>
        <strain evidence="2 3">AD045</strain>
    </source>
</reference>
<feature type="compositionally biased region" description="Low complexity" evidence="1">
    <location>
        <begin position="120"/>
        <end position="148"/>
    </location>
</feature>
<feature type="compositionally biased region" description="Low complexity" evidence="1">
    <location>
        <begin position="191"/>
        <end position="205"/>
    </location>
</feature>
<feature type="compositionally biased region" description="Basic and acidic residues" evidence="1">
    <location>
        <begin position="260"/>
        <end position="278"/>
    </location>
</feature>
<feature type="compositionally biased region" description="Acidic residues" evidence="1">
    <location>
        <begin position="372"/>
        <end position="410"/>
    </location>
</feature>
<feature type="compositionally biased region" description="Polar residues" evidence="1">
    <location>
        <begin position="24"/>
        <end position="36"/>
    </location>
</feature>
<sequence length="660" mass="73211">MKLFKLDFNIKDRYRRGLADGARSNRSPQSEATATLSSYHDPHHHASSPSSPSALVSANPSSSRDGRDEQMEQWNHFGSSSLEASNSKTYAQPHARGIGRLNGGGQDYSHDNHHEDDASNDGYMSSSSSSSGGSLSSSSALSPSSSQSSDDDDYDDDDDMQGGGGGGGGDYGGAEDSQDNEYSGNHPFSMSSSGGYHDYDYYQGSHGSGEHGGLLPAATAPAIEPQSDREALELEARQRRLERHADKRRQSLNGNQPAPSKEERERIKQLGGEYRDYEQADDDNDEEEEEEEEDDDDDDYEVDIAEEEDEEDYEGENEDENENPHYYDNAYNDTEEKEYDPVADYDYGYEIESNESSLPEDEQMESRGPSEESGEESGEESEESDGNDESESDNEQDEAYYYNGEEDSEEHDYHAHSSSSSPSMYDDDPSVYRDHHYPMEYQVSEGSHQDLSQQLAPPLTEPSRHDEHSSDESMTNMEDDQYVMDAVPEMKLTFGLDYSDDSNHLFGYLTNHNIGNDGLHRPSSQMTCYDAGEGASMTGYVPPLTHRPNNDDAGTELNLTFSSTNDYQHLQQQEQQELVQQHPQQFDHSDSVPQYPPEATAGQPSNQITFHPNPADPTQASGGAGTTTSSTTTLGHTRPRSSPLSLGPISTYWKRFKRGP</sequence>
<feature type="compositionally biased region" description="Acidic residues" evidence="1">
    <location>
        <begin position="333"/>
        <end position="363"/>
    </location>
</feature>
<gene>
    <name evidence="2" type="ORF">BGZ96_009252</name>
</gene>
<protein>
    <submittedName>
        <fullName evidence="2">Uncharacterized protein</fullName>
    </submittedName>
</protein>
<feature type="compositionally biased region" description="Basic and acidic residues" evidence="1">
    <location>
        <begin position="108"/>
        <end position="117"/>
    </location>
</feature>
<feature type="compositionally biased region" description="Polar residues" evidence="1">
    <location>
        <begin position="72"/>
        <end position="90"/>
    </location>
</feature>
<feature type="compositionally biased region" description="Polar residues" evidence="1">
    <location>
        <begin position="444"/>
        <end position="455"/>
    </location>
</feature>
<dbReference type="Proteomes" id="UP001194696">
    <property type="component" value="Unassembled WGS sequence"/>
</dbReference>
<keyword evidence="3" id="KW-1185">Reference proteome</keyword>
<evidence type="ECO:0000313" key="3">
    <source>
        <dbReference type="Proteomes" id="UP001194696"/>
    </source>
</evidence>
<feature type="region of interest" description="Disordered" evidence="1">
    <location>
        <begin position="15"/>
        <end position="476"/>
    </location>
</feature>